<dbReference type="EMBL" id="JAUJEA010000016">
    <property type="protein sequence ID" value="MDN5205302.1"/>
    <property type="molecule type" value="Genomic_DNA"/>
</dbReference>
<dbReference type="PROSITE" id="PS51257">
    <property type="entry name" value="PROKAR_LIPOPROTEIN"/>
    <property type="match status" value="1"/>
</dbReference>
<sequence length="187" mass="21094">MKRSLTFLLVFFLSCAAWAQNSEDPQKRFLVGPVLKLVPHHETSTGILIGLMGNKVLVNKKYELGLSVMRNINTMSSTKREGYEFQSFYHVSFGIAMDLLSCNERFGIHPKSAIGFGLINEYSGINSDNRSIGSNGFFSIEPGINISIRPVQKLRIFSGISYIFNTNSAEEVDFRKPIFDFGIQFNY</sequence>
<evidence type="ECO:0000313" key="3">
    <source>
        <dbReference type="Proteomes" id="UP001172082"/>
    </source>
</evidence>
<organism evidence="2 3">
    <name type="scientific">Splendidivirga corallicola</name>
    <dbReference type="NCBI Taxonomy" id="3051826"/>
    <lineage>
        <taxon>Bacteria</taxon>
        <taxon>Pseudomonadati</taxon>
        <taxon>Bacteroidota</taxon>
        <taxon>Cytophagia</taxon>
        <taxon>Cytophagales</taxon>
        <taxon>Splendidivirgaceae</taxon>
        <taxon>Splendidivirga</taxon>
    </lineage>
</organism>
<keyword evidence="1" id="KW-0732">Signal</keyword>
<protein>
    <recommendedName>
        <fullName evidence="4">Outer membrane protein beta-barrel domain-containing protein</fullName>
    </recommendedName>
</protein>
<feature type="signal peptide" evidence="1">
    <location>
        <begin position="1"/>
        <end position="19"/>
    </location>
</feature>
<dbReference type="RefSeq" id="WP_346755324.1">
    <property type="nucleotide sequence ID" value="NZ_JAUJEA010000016.1"/>
</dbReference>
<comment type="caution">
    <text evidence="2">The sequence shown here is derived from an EMBL/GenBank/DDBJ whole genome shotgun (WGS) entry which is preliminary data.</text>
</comment>
<reference evidence="2" key="1">
    <citation type="submission" date="2023-06" db="EMBL/GenBank/DDBJ databases">
        <title>Genomic of Parafulvivirga corallium.</title>
        <authorList>
            <person name="Wang G."/>
        </authorList>
    </citation>
    <scope>NUCLEOTIDE SEQUENCE</scope>
    <source>
        <strain evidence="2">BMA10</strain>
    </source>
</reference>
<gene>
    <name evidence="2" type="ORF">QQ008_28215</name>
</gene>
<feature type="chain" id="PRO_5046194435" description="Outer membrane protein beta-barrel domain-containing protein" evidence="1">
    <location>
        <begin position="20"/>
        <end position="187"/>
    </location>
</feature>
<evidence type="ECO:0000313" key="2">
    <source>
        <dbReference type="EMBL" id="MDN5205302.1"/>
    </source>
</evidence>
<proteinExistence type="predicted"/>
<keyword evidence="3" id="KW-1185">Reference proteome</keyword>
<evidence type="ECO:0008006" key="4">
    <source>
        <dbReference type="Google" id="ProtNLM"/>
    </source>
</evidence>
<accession>A0ABT8KX18</accession>
<name>A0ABT8KX18_9BACT</name>
<evidence type="ECO:0000256" key="1">
    <source>
        <dbReference type="SAM" id="SignalP"/>
    </source>
</evidence>
<dbReference type="Proteomes" id="UP001172082">
    <property type="component" value="Unassembled WGS sequence"/>
</dbReference>